<name>A0A1M5EZM1_9FLAO</name>
<dbReference type="AlphaFoldDB" id="A0A1M5EZM1"/>
<proteinExistence type="predicted"/>
<dbReference type="EMBL" id="FQVQ01000024">
    <property type="protein sequence ID" value="SHF84452.1"/>
    <property type="molecule type" value="Genomic_DNA"/>
</dbReference>
<protein>
    <submittedName>
        <fullName evidence="1">Uncharacterized protein</fullName>
    </submittedName>
</protein>
<evidence type="ECO:0000313" key="2">
    <source>
        <dbReference type="Proteomes" id="UP000184147"/>
    </source>
</evidence>
<gene>
    <name evidence="1" type="ORF">SAMN05444377_1242</name>
</gene>
<organism evidence="1 2">
    <name type="scientific">Flavobacterium fontis</name>
    <dbReference type="NCBI Taxonomy" id="1124188"/>
    <lineage>
        <taxon>Bacteria</taxon>
        <taxon>Pseudomonadati</taxon>
        <taxon>Bacteroidota</taxon>
        <taxon>Flavobacteriia</taxon>
        <taxon>Flavobacteriales</taxon>
        <taxon>Flavobacteriaceae</taxon>
        <taxon>Flavobacterium</taxon>
    </lineage>
</organism>
<evidence type="ECO:0000313" key="1">
    <source>
        <dbReference type="EMBL" id="SHF84452.1"/>
    </source>
</evidence>
<dbReference type="Proteomes" id="UP000184147">
    <property type="component" value="Unassembled WGS sequence"/>
</dbReference>
<accession>A0A1M5EZM1</accession>
<keyword evidence="2" id="KW-1185">Reference proteome</keyword>
<sequence>MYRSTGFNAVNTLSLNVLYLKALLTAANYKKYAI</sequence>
<reference evidence="1 2" key="1">
    <citation type="submission" date="2016-11" db="EMBL/GenBank/DDBJ databases">
        <authorList>
            <person name="Jaros S."/>
            <person name="Januszkiewicz K."/>
            <person name="Wedrychowicz H."/>
        </authorList>
    </citation>
    <scope>NUCLEOTIDE SEQUENCE [LARGE SCALE GENOMIC DNA]</scope>
    <source>
        <strain evidence="1 2">DSM 25660</strain>
    </source>
</reference>